<protein>
    <submittedName>
        <fullName evidence="1">Transcription elongation factor 1-like</fullName>
    </submittedName>
</protein>
<proteinExistence type="predicted"/>
<dbReference type="Gene3D" id="2.20.25.190">
    <property type="match status" value="1"/>
</dbReference>
<dbReference type="GO" id="GO:0003746">
    <property type="term" value="F:translation elongation factor activity"/>
    <property type="evidence" value="ECO:0007669"/>
    <property type="project" value="UniProtKB-KW"/>
</dbReference>
<organism evidence="1 2">
    <name type="scientific">Oryzias melastigma</name>
    <name type="common">Marine medaka</name>
    <dbReference type="NCBI Taxonomy" id="30732"/>
    <lineage>
        <taxon>Eukaryota</taxon>
        <taxon>Metazoa</taxon>
        <taxon>Chordata</taxon>
        <taxon>Craniata</taxon>
        <taxon>Vertebrata</taxon>
        <taxon>Euteleostomi</taxon>
        <taxon>Actinopterygii</taxon>
        <taxon>Neopterygii</taxon>
        <taxon>Teleostei</taxon>
        <taxon>Neoteleostei</taxon>
        <taxon>Acanthomorphata</taxon>
        <taxon>Ovalentaria</taxon>
        <taxon>Atherinomorphae</taxon>
        <taxon>Beloniformes</taxon>
        <taxon>Adrianichthyidae</taxon>
        <taxon>Oryziinae</taxon>
        <taxon>Oryzias</taxon>
    </lineage>
</organism>
<dbReference type="Proteomes" id="UP000646548">
    <property type="component" value="Unassembled WGS sequence"/>
</dbReference>
<keyword evidence="1" id="KW-0648">Protein biosynthesis</keyword>
<sequence length="83" mass="9575">MYVETLPMRWALGFRLPSTTCISDQHLKGEKQEYWDNIMFCVFGRVPDSHHLSPLFLILVPSDLSEPVDVYSDWIDACEAANQ</sequence>
<keyword evidence="1" id="KW-0251">Elongation factor</keyword>
<dbReference type="InterPro" id="IPR038567">
    <property type="entry name" value="T_Elf1_sf"/>
</dbReference>
<dbReference type="AlphaFoldDB" id="A0A834BV94"/>
<evidence type="ECO:0000313" key="1">
    <source>
        <dbReference type="EMBL" id="KAF6718030.1"/>
    </source>
</evidence>
<reference evidence="1" key="1">
    <citation type="journal article" name="BMC Genomics">
        <title>Long-read sequencing and de novo genome assembly of marine medaka (Oryzias melastigma).</title>
        <authorList>
            <person name="Liang P."/>
            <person name="Saqib H.S.A."/>
            <person name="Ni X."/>
            <person name="Shen Y."/>
        </authorList>
    </citation>
    <scope>NUCLEOTIDE SEQUENCE</scope>
    <source>
        <strain evidence="1">Bigg-433</strain>
    </source>
</reference>
<gene>
    <name evidence="1" type="ORF">FQA47_010667</name>
</gene>
<name>A0A834BV94_ORYME</name>
<comment type="caution">
    <text evidence="1">The sequence shown here is derived from an EMBL/GenBank/DDBJ whole genome shotgun (WGS) entry which is preliminary data.</text>
</comment>
<evidence type="ECO:0000313" key="2">
    <source>
        <dbReference type="Proteomes" id="UP000646548"/>
    </source>
</evidence>
<accession>A0A834BV94</accession>
<dbReference type="EMBL" id="WKFB01000780">
    <property type="protein sequence ID" value="KAF6718030.1"/>
    <property type="molecule type" value="Genomic_DNA"/>
</dbReference>